<dbReference type="InterPro" id="IPR043916">
    <property type="entry name" value="P8_CR"/>
</dbReference>
<evidence type="ECO:0000313" key="2">
    <source>
        <dbReference type="EMBL" id="QHT16010.1"/>
    </source>
</evidence>
<evidence type="ECO:0000259" key="1">
    <source>
        <dbReference type="Pfam" id="PF19065"/>
    </source>
</evidence>
<dbReference type="AlphaFoldDB" id="A0A6C0DIE2"/>
<sequence>MNKINNGRVDIRSPDTNKLFTMFDKIPANQCVTFRNPTEGLWDETTLSRAFFSESNIRILQNGIRAGVYERSNGQYLIGPQDCDPLKIIMRSVYLQYSANQPNHVTQQVEELNKIILNYCIQQVYSEAQSYIKYIDDVSTLAIPIAHPVMTSNTDRTIEFKKWFS</sequence>
<reference evidence="2" key="1">
    <citation type="journal article" date="2020" name="Nature">
        <title>Giant virus diversity and host interactions through global metagenomics.</title>
        <authorList>
            <person name="Schulz F."/>
            <person name="Roux S."/>
            <person name="Paez-Espino D."/>
            <person name="Jungbluth S."/>
            <person name="Walsh D.A."/>
            <person name="Denef V.J."/>
            <person name="McMahon K.D."/>
            <person name="Konstantinidis K.T."/>
            <person name="Eloe-Fadrosh E.A."/>
            <person name="Kyrpides N.C."/>
            <person name="Woyke T."/>
        </authorList>
    </citation>
    <scope>NUCLEOTIDE SEQUENCE</scope>
    <source>
        <strain evidence="2">GVMAG-M-3300023174-182</strain>
    </source>
</reference>
<dbReference type="Pfam" id="PF19065">
    <property type="entry name" value="P8_CR"/>
    <property type="match status" value="1"/>
</dbReference>
<protein>
    <recommendedName>
        <fullName evidence="1">Minor capsid protein P8 central region domain-containing protein</fullName>
    </recommendedName>
</protein>
<accession>A0A6C0DIE2</accession>
<dbReference type="EMBL" id="MN739615">
    <property type="protein sequence ID" value="QHT16010.1"/>
    <property type="molecule type" value="Genomic_DNA"/>
</dbReference>
<name>A0A6C0DIE2_9ZZZZ</name>
<proteinExistence type="predicted"/>
<feature type="domain" description="Minor capsid protein P8 central region" evidence="1">
    <location>
        <begin position="43"/>
        <end position="162"/>
    </location>
</feature>
<organism evidence="2">
    <name type="scientific">viral metagenome</name>
    <dbReference type="NCBI Taxonomy" id="1070528"/>
    <lineage>
        <taxon>unclassified sequences</taxon>
        <taxon>metagenomes</taxon>
        <taxon>organismal metagenomes</taxon>
    </lineage>
</organism>